<dbReference type="EMBL" id="MLCB01000101">
    <property type="protein sequence ID" value="OJI94378.1"/>
    <property type="molecule type" value="Genomic_DNA"/>
</dbReference>
<dbReference type="PANTHER" id="PTHR43685">
    <property type="entry name" value="GLYCOSYLTRANSFERASE"/>
    <property type="match status" value="1"/>
</dbReference>
<dbReference type="SUPFAM" id="SSF53448">
    <property type="entry name" value="Nucleotide-diphospho-sugar transferases"/>
    <property type="match status" value="1"/>
</dbReference>
<evidence type="ECO:0000313" key="4">
    <source>
        <dbReference type="EMBL" id="OJI94378.1"/>
    </source>
</evidence>
<accession>A0A1L9NYJ7</accession>
<feature type="domain" description="Galactosyltransferase C-terminal" evidence="3">
    <location>
        <begin position="180"/>
        <end position="233"/>
    </location>
</feature>
<evidence type="ECO:0000313" key="5">
    <source>
        <dbReference type="Proteomes" id="UP000184514"/>
    </source>
</evidence>
<evidence type="ECO:0000259" key="3">
    <source>
        <dbReference type="Pfam" id="PF02709"/>
    </source>
</evidence>
<evidence type="ECO:0000259" key="2">
    <source>
        <dbReference type="Pfam" id="PF00535"/>
    </source>
</evidence>
<dbReference type="Pfam" id="PF00535">
    <property type="entry name" value="Glycos_transf_2"/>
    <property type="match status" value="1"/>
</dbReference>
<dbReference type="Pfam" id="PF02709">
    <property type="entry name" value="Glyco_transf_7C"/>
    <property type="match status" value="1"/>
</dbReference>
<dbReference type="InterPro" id="IPR027791">
    <property type="entry name" value="Galactosyl_T_C"/>
</dbReference>
<feature type="domain" description="Glycosyltransferase 2-like" evidence="2">
    <location>
        <begin position="5"/>
        <end position="131"/>
    </location>
</feature>
<proteinExistence type="predicted"/>
<comment type="caution">
    <text evidence="4">The sequence shown here is derived from an EMBL/GenBank/DDBJ whole genome shotgun (WGS) entry which is preliminary data.</text>
</comment>
<dbReference type="InterPro" id="IPR050834">
    <property type="entry name" value="Glycosyltransf_2"/>
</dbReference>
<evidence type="ECO:0000256" key="1">
    <source>
        <dbReference type="ARBA" id="ARBA00022679"/>
    </source>
</evidence>
<dbReference type="GO" id="GO:0016740">
    <property type="term" value="F:transferase activity"/>
    <property type="evidence" value="ECO:0007669"/>
    <property type="project" value="UniProtKB-KW"/>
</dbReference>
<dbReference type="OrthoDB" id="7265025at2"/>
<dbReference type="PANTHER" id="PTHR43685:SF3">
    <property type="entry name" value="SLR2126 PROTEIN"/>
    <property type="match status" value="1"/>
</dbReference>
<dbReference type="AlphaFoldDB" id="A0A1L9NYJ7"/>
<reference evidence="4 5" key="1">
    <citation type="submission" date="2016-10" db="EMBL/GenBank/DDBJ databases">
        <title>Genome sequence of Planktotalea frisia SH6-1.</title>
        <authorList>
            <person name="Poehlein A."/>
            <person name="Bakenhus I."/>
            <person name="Voget S."/>
            <person name="Brinkhoff T."/>
            <person name="Simon M."/>
        </authorList>
    </citation>
    <scope>NUCLEOTIDE SEQUENCE [LARGE SCALE GENOMIC DNA]</scope>
    <source>
        <strain evidence="4 5">SH6-1</strain>
    </source>
</reference>
<dbReference type="STRING" id="696762.PFRI_14070"/>
<dbReference type="RefSeq" id="WP_072629996.1">
    <property type="nucleotide sequence ID" value="NZ_MLCB01000101.1"/>
</dbReference>
<organism evidence="4 5">
    <name type="scientific">Planktotalea frisia</name>
    <dbReference type="NCBI Taxonomy" id="696762"/>
    <lineage>
        <taxon>Bacteria</taxon>
        <taxon>Pseudomonadati</taxon>
        <taxon>Pseudomonadota</taxon>
        <taxon>Alphaproteobacteria</taxon>
        <taxon>Rhodobacterales</taxon>
        <taxon>Paracoccaceae</taxon>
        <taxon>Planktotalea</taxon>
    </lineage>
</organism>
<gene>
    <name evidence="4" type="primary">kfoC</name>
    <name evidence="4" type="ORF">PFRI_14070</name>
</gene>
<dbReference type="Proteomes" id="UP000184514">
    <property type="component" value="Unassembled WGS sequence"/>
</dbReference>
<dbReference type="InterPro" id="IPR001173">
    <property type="entry name" value="Glyco_trans_2-like"/>
</dbReference>
<protein>
    <submittedName>
        <fullName evidence="4">Chondroitin synthase</fullName>
    </submittedName>
</protein>
<name>A0A1L9NYJ7_9RHOB</name>
<dbReference type="InterPro" id="IPR029044">
    <property type="entry name" value="Nucleotide-diphossugar_trans"/>
</dbReference>
<sequence length="273" mass="30208">MKTELIITTYNSPRALNLVLCALQAQTRLPDRIAVADDGSGPETKAVLEKHQPRLPLRHVWHPDTGFGKNEILNKAIASSAADLLIFIDGDCLASAGFIARHIELARPNSFSTGSVVRLNAETSERLNEEDITSKRVFDPQWLSRNGNIKGLSDRLKAGSAPRPLAKFLDKISPVRITWSGGNASTSRAQLIKVNGFDESMRYGGEDKELGSRLLNAGVQGQFLRYSAPLLHIDHPRGYVDPEIVKTNRAKIEDTRKTRRIWADLGLDRHLSA</sequence>
<keyword evidence="5" id="KW-1185">Reference proteome</keyword>
<dbReference type="Gene3D" id="3.90.550.10">
    <property type="entry name" value="Spore Coat Polysaccharide Biosynthesis Protein SpsA, Chain A"/>
    <property type="match status" value="1"/>
</dbReference>
<keyword evidence="1" id="KW-0808">Transferase</keyword>